<dbReference type="OrthoDB" id="1749473at2759"/>
<feature type="compositionally biased region" description="Polar residues" evidence="1">
    <location>
        <begin position="133"/>
        <end position="153"/>
    </location>
</feature>
<feature type="region of interest" description="Disordered" evidence="1">
    <location>
        <begin position="647"/>
        <end position="735"/>
    </location>
</feature>
<proteinExistence type="predicted"/>
<dbReference type="EMBL" id="SRPW01002053">
    <property type="protein sequence ID" value="KAG5996380.1"/>
    <property type="molecule type" value="Genomic_DNA"/>
</dbReference>
<feature type="compositionally biased region" description="Low complexity" evidence="1">
    <location>
        <begin position="396"/>
        <end position="411"/>
    </location>
</feature>
<accession>A0A9P7N805</accession>
<dbReference type="InterPro" id="IPR001849">
    <property type="entry name" value="PH_domain"/>
</dbReference>
<evidence type="ECO:0000313" key="3">
    <source>
        <dbReference type="EMBL" id="KAG5996380.1"/>
    </source>
</evidence>
<feature type="region of interest" description="Disordered" evidence="1">
    <location>
        <begin position="353"/>
        <end position="461"/>
    </location>
</feature>
<feature type="compositionally biased region" description="Basic and acidic residues" evidence="1">
    <location>
        <begin position="214"/>
        <end position="226"/>
    </location>
</feature>
<dbReference type="AlphaFoldDB" id="A0A9P7N805"/>
<dbReference type="PROSITE" id="PS50003">
    <property type="entry name" value="PH_DOMAIN"/>
    <property type="match status" value="1"/>
</dbReference>
<feature type="compositionally biased region" description="Pro residues" evidence="1">
    <location>
        <begin position="833"/>
        <end position="848"/>
    </location>
</feature>
<feature type="region of interest" description="Disordered" evidence="1">
    <location>
        <begin position="474"/>
        <end position="499"/>
    </location>
</feature>
<feature type="region of interest" description="Disordered" evidence="1">
    <location>
        <begin position="1"/>
        <end position="29"/>
    </location>
</feature>
<evidence type="ECO:0000259" key="2">
    <source>
        <dbReference type="PROSITE" id="PS50003"/>
    </source>
</evidence>
<dbReference type="Proteomes" id="UP000748025">
    <property type="component" value="Unassembled WGS sequence"/>
</dbReference>
<feature type="compositionally biased region" description="Basic and acidic residues" evidence="1">
    <location>
        <begin position="353"/>
        <end position="371"/>
    </location>
</feature>
<feature type="compositionally biased region" description="Basic and acidic residues" evidence="1">
    <location>
        <begin position="605"/>
        <end position="618"/>
    </location>
</feature>
<feature type="compositionally biased region" description="Polar residues" evidence="1">
    <location>
        <begin position="427"/>
        <end position="438"/>
    </location>
</feature>
<comment type="caution">
    <text evidence="3">The sequence shown here is derived from an EMBL/GenBank/DDBJ whole genome shotgun (WGS) entry which is preliminary data.</text>
</comment>
<feature type="region of interest" description="Disordered" evidence="1">
    <location>
        <begin position="211"/>
        <end position="237"/>
    </location>
</feature>
<feature type="compositionally biased region" description="Polar residues" evidence="1">
    <location>
        <begin position="647"/>
        <end position="662"/>
    </location>
</feature>
<keyword evidence="4" id="KW-1185">Reference proteome</keyword>
<feature type="compositionally biased region" description="Pro residues" evidence="1">
    <location>
        <begin position="720"/>
        <end position="730"/>
    </location>
</feature>
<organism evidence="3 4">
    <name type="scientific">Claviceps pusilla</name>
    <dbReference type="NCBI Taxonomy" id="123648"/>
    <lineage>
        <taxon>Eukaryota</taxon>
        <taxon>Fungi</taxon>
        <taxon>Dikarya</taxon>
        <taxon>Ascomycota</taxon>
        <taxon>Pezizomycotina</taxon>
        <taxon>Sordariomycetes</taxon>
        <taxon>Hypocreomycetidae</taxon>
        <taxon>Hypocreales</taxon>
        <taxon>Clavicipitaceae</taxon>
        <taxon>Claviceps</taxon>
    </lineage>
</organism>
<reference evidence="3" key="1">
    <citation type="journal article" date="2020" name="bioRxiv">
        <title>Whole genome comparisons of ergot fungi reveals the divergence and evolution of species within the genus Claviceps are the result of varying mechanisms driving genome evolution and host range expansion.</title>
        <authorList>
            <person name="Wyka S.A."/>
            <person name="Mondo S.J."/>
            <person name="Liu M."/>
            <person name="Dettman J."/>
            <person name="Nalam V."/>
            <person name="Broders K.D."/>
        </authorList>
    </citation>
    <scope>NUCLEOTIDE SEQUENCE</scope>
    <source>
        <strain evidence="3">CCC 602</strain>
    </source>
</reference>
<sequence>MSNEFLADDAQGFPYNSNRLRGPRGPGIDHAAELEKRMPIMQEKLEKPQKSSSRESKLGLRNIFAKSRLSRDSQTLTDYTAALKSTVSRVSLVSIEQPSQPFEQDTSLPTEFPWTPLPVTFEDSDSEQLLSLQRSKTGSTTGRRVASSRSGWQPPTGSSSTWSPPPLFKAFPQAVHHVTLAATSLTADAILRMNGRRNSLERKNSLDTTFSVMEPDHDGIKGDEGKSKKKNRRNRAASTAGLKWTRKLYVLVTSGYLLQYPGEGSYDRLPEKVLRLGPLSAAFATDAIPGRHWVIQVSSVADMDDASAAESRSIFSKLSFRTVERRTATNLLMVFEDAENMEGWLTALRTEIEKQGGKKKSSETGRPKNESAEESLGEQVSPRTPIVRDPSRFLNSAGSGTSSTSSTSSSGGARGRGWTLESESRYSETSPRTTSSKATRNHLLDDESTTNSIISQDERHLDSLRENSKRFSLISSGQGTFATSSGSSLDDSPTQDRCASGVLGASETTQAEVRAGLHASETSSQRESVRAMDSFQDDGSSPRSNYRVTAHHVSVAMSDEKMVSHVSHAGMATHAPNFSVPHTSSRRYSSVFRPGSRAETSSPTRIRDSESSSRRLDHPIQPMVMQSVHRLSALTDASATRLMTTEQLDDASCTSPTWSTGEDAQWRSIRSASRGRASRRETEPLPEVPRIVPDSMTEDVDRNCSPRRHVSTSVVRQKVSPPPPPPPPKPQSMAPRMPHIAQLLAFNHVPDGEELRGESMSFLNMGDGEGQPRKSLEPESTKRVSTGFVLSTRSSLSCGIYGSTAGHDGDVERTPRYSCTRNHRTLPQMAVDGPPPAPPPTRALPPIPLNVRGTR</sequence>
<feature type="compositionally biased region" description="Polar residues" evidence="1">
    <location>
        <begin position="474"/>
        <end position="497"/>
    </location>
</feature>
<gene>
    <name evidence="3" type="ORF">E4U43_002863</name>
</gene>
<evidence type="ECO:0000256" key="1">
    <source>
        <dbReference type="SAM" id="MobiDB-lite"/>
    </source>
</evidence>
<feature type="region of interest" description="Disordered" evidence="1">
    <location>
        <begin position="574"/>
        <end position="623"/>
    </location>
</feature>
<protein>
    <recommendedName>
        <fullName evidence="2">PH domain-containing protein</fullName>
    </recommendedName>
</protein>
<name>A0A9P7N805_9HYPO</name>
<feature type="region of interest" description="Disordered" evidence="1">
    <location>
        <begin position="514"/>
        <end position="545"/>
    </location>
</feature>
<feature type="region of interest" description="Disordered" evidence="1">
    <location>
        <begin position="826"/>
        <end position="855"/>
    </location>
</feature>
<feature type="domain" description="PH" evidence="2">
    <location>
        <begin position="226"/>
        <end position="353"/>
    </location>
</feature>
<evidence type="ECO:0000313" key="4">
    <source>
        <dbReference type="Proteomes" id="UP000748025"/>
    </source>
</evidence>
<feature type="region of interest" description="Disordered" evidence="1">
    <location>
        <begin position="133"/>
        <end position="165"/>
    </location>
</feature>